<evidence type="ECO:0000313" key="2">
    <source>
        <dbReference type="Proteomes" id="UP000226420"/>
    </source>
</evidence>
<dbReference type="GO" id="GO:0007155">
    <property type="term" value="P:cell adhesion"/>
    <property type="evidence" value="ECO:0007669"/>
    <property type="project" value="InterPro"/>
</dbReference>
<accession>A0AAJ4WCI9</accession>
<reference evidence="1 2" key="1">
    <citation type="submission" date="2016-10" db="EMBL/GenBank/DDBJ databases">
        <authorList>
            <person name="Varghese N."/>
            <person name="Submissions S."/>
        </authorList>
    </citation>
    <scope>NUCLEOTIDE SEQUENCE [LARGE SCALE GENOMIC DNA]</scope>
    <source>
        <strain evidence="1 2">DSM 5563</strain>
    </source>
</reference>
<dbReference type="InterPro" id="IPR036937">
    <property type="entry name" value="Adhesion_dom_fimbrial_sf"/>
</dbReference>
<dbReference type="AlphaFoldDB" id="A0AAJ4WCI9"/>
<comment type="caution">
    <text evidence="1">The sequence shown here is derived from an EMBL/GenBank/DDBJ whole genome shotgun (WGS) entry which is preliminary data.</text>
</comment>
<dbReference type="Gene3D" id="2.60.40.1090">
    <property type="entry name" value="Fimbrial-type adhesion domain"/>
    <property type="match status" value="1"/>
</dbReference>
<dbReference type="EMBL" id="FOLW01000010">
    <property type="protein sequence ID" value="SFD21489.1"/>
    <property type="molecule type" value="Genomic_DNA"/>
</dbReference>
<evidence type="ECO:0008006" key="3">
    <source>
        <dbReference type="Google" id="ProtNLM"/>
    </source>
</evidence>
<dbReference type="Proteomes" id="UP000226420">
    <property type="component" value="Unassembled WGS sequence"/>
</dbReference>
<evidence type="ECO:0000313" key="1">
    <source>
        <dbReference type="EMBL" id="SFD21489.1"/>
    </source>
</evidence>
<proteinExistence type="predicted"/>
<organism evidence="1 2">
    <name type="scientific">Pragia fontium DSM 5563 = ATCC 49100</name>
    <dbReference type="NCBI Taxonomy" id="1122977"/>
    <lineage>
        <taxon>Bacteria</taxon>
        <taxon>Pseudomonadati</taxon>
        <taxon>Pseudomonadota</taxon>
        <taxon>Gammaproteobacteria</taxon>
        <taxon>Enterobacterales</taxon>
        <taxon>Budviciaceae</taxon>
        <taxon>Pragia</taxon>
    </lineage>
</organism>
<dbReference type="GO" id="GO:0009289">
    <property type="term" value="C:pilus"/>
    <property type="evidence" value="ECO:0007669"/>
    <property type="project" value="InterPro"/>
</dbReference>
<name>A0AAJ4WCI9_9GAMM</name>
<dbReference type="InterPro" id="IPR008966">
    <property type="entry name" value="Adhesion_dom_sf"/>
</dbReference>
<gene>
    <name evidence="1" type="ORF">SAMN02745723_11053</name>
</gene>
<sequence length="332" mass="35023">MKKSLYIISLLSLLLSVDAWGARCRNLVVKYNIPASIDVTNKAVGAQLYSFGAPTNIISFSGQCLRGANTNGQFIYLVDQYGATSGGTCPRGKVDKTSTDGYLKFTSTGSCGNTSWLLLADYKTSGSGYTNFAGPGGSTDSGVMYLAKKPPPGKTTVNPTFMLKRNFYSRIGESRPTLMKESVSFTAPTSIVLINKVSCGVSVNDVSFGNQTATALKTNTIADKTINIAFTCNNRLPTYTLSFAGKDGVNNAANGIIKVKDNASIGYQFKWGNGVVKPTNSAVTINGAAITPNTKPTANNFTVPILVKPVLLSTSPTPGSANTALTINVKLN</sequence>
<protein>
    <recommendedName>
        <fullName evidence="3">Fimbrial protein</fullName>
    </recommendedName>
</protein>
<dbReference type="SUPFAM" id="SSF49401">
    <property type="entry name" value="Bacterial adhesins"/>
    <property type="match status" value="1"/>
</dbReference>
<dbReference type="RefSeq" id="WP_074824027.1">
    <property type="nucleotide sequence ID" value="NZ_FOLW01000010.1"/>
</dbReference>